<protein>
    <submittedName>
        <fullName evidence="1">Uncharacterized protein</fullName>
    </submittedName>
</protein>
<name>A0AA40MH97_BURPE</name>
<organism evidence="1 2">
    <name type="scientific">Burkholderia pseudomallei</name>
    <name type="common">Pseudomonas pseudomallei</name>
    <dbReference type="NCBI Taxonomy" id="28450"/>
    <lineage>
        <taxon>Bacteria</taxon>
        <taxon>Pseudomonadati</taxon>
        <taxon>Pseudomonadota</taxon>
        <taxon>Betaproteobacteria</taxon>
        <taxon>Burkholderiales</taxon>
        <taxon>Burkholderiaceae</taxon>
        <taxon>Burkholderia</taxon>
        <taxon>pseudomallei group</taxon>
    </lineage>
</organism>
<proteinExistence type="predicted"/>
<accession>A0AA40MH97</accession>
<comment type="caution">
    <text evidence="1">The sequence shown here is derived from an EMBL/GenBank/DDBJ whole genome shotgun (WGS) entry which is preliminary data.</text>
</comment>
<sequence length="83" mass="9092">MATSKPRKLTRAQRAVLTNLESGRRWDSHLVGRSAYGCARSTLMSLQQRGYINVGAITQEGWDALAGSQSDRTARVPVDETGE</sequence>
<reference evidence="1 2" key="1">
    <citation type="submission" date="2014-08" db="EMBL/GenBank/DDBJ databases">
        <authorList>
            <person name="Bunnell A."/>
            <person name="Chain P.S."/>
            <person name="Chertkov O."/>
            <person name="Currie B.J."/>
            <person name="Daligault H.E."/>
            <person name="Davenport K.W."/>
            <person name="Davis C."/>
            <person name="Gleasner C.D."/>
            <person name="Johnson S.L."/>
            <person name="Kaestli M."/>
            <person name="Koren S."/>
            <person name="Kunde Y.A."/>
            <person name="Mayo M."/>
            <person name="McMurry K.K."/>
            <person name="Price E.P."/>
            <person name="Reitenga K.G."/>
            <person name="Robison R."/>
            <person name="Rosovitz M.J."/>
            <person name="Sarovich D.S."/>
            <person name="Teshima H."/>
        </authorList>
    </citation>
    <scope>NUCLEOTIDE SEQUENCE [LARGE SCALE GENOMIC DNA]</scope>
    <source>
        <strain evidence="1 2">MSHR44</strain>
    </source>
</reference>
<evidence type="ECO:0000313" key="2">
    <source>
        <dbReference type="Proteomes" id="UP000030475"/>
    </source>
</evidence>
<dbReference type="EMBL" id="JQIM01000007">
    <property type="protein sequence ID" value="KGX17156.1"/>
    <property type="molecule type" value="Genomic_DNA"/>
</dbReference>
<evidence type="ECO:0000313" key="1">
    <source>
        <dbReference type="EMBL" id="KGX17156.1"/>
    </source>
</evidence>
<dbReference type="AlphaFoldDB" id="A0AA40MH97"/>
<gene>
    <name evidence="1" type="ORF">Y036_6173</name>
</gene>
<dbReference type="Proteomes" id="UP000030475">
    <property type="component" value="Unassembled WGS sequence"/>
</dbReference>